<dbReference type="RefSeq" id="WP_012958633.1">
    <property type="nucleotide sequence ID" value="NZ_CP144224.1"/>
</dbReference>
<dbReference type="GO" id="GO:0009062">
    <property type="term" value="P:fatty acid catabolic process"/>
    <property type="evidence" value="ECO:0007669"/>
    <property type="project" value="InterPro"/>
</dbReference>
<dbReference type="InterPro" id="IPR036291">
    <property type="entry name" value="NAD(P)-bd_dom_sf"/>
</dbReference>
<dbReference type="PRINTS" id="PR00081">
    <property type="entry name" value="GDHRDH"/>
</dbReference>
<dbReference type="GO" id="GO:0008206">
    <property type="term" value="P:bile acid metabolic process"/>
    <property type="evidence" value="ECO:0007669"/>
    <property type="project" value="UniProtKB-ARBA"/>
</dbReference>
<dbReference type="AlphaFoldDB" id="A0AAJ2L0U0"/>
<dbReference type="EC" id="1.3.1.34" evidence="3"/>
<sequence length="256" mass="27702">MEKKTVIVTGGSNGMGKAMAKKFASQGAYVTISGRDEERLLQAKKEIETFEGQVLPVVMDVRDPEKVQHMVDVTKETFGQIDYLVNNAAGNFLVRAEELSENGWKAVIDIVLNGTWYCTQAVGKEWIANKQQGSITNIIATYAWTAGPGVVHSASAKAGVLAMTRTLAVEWGSQYGIRLNAIAPGPIEDTGGAERLIMNEAAHKKVINSIPARRFGKVEEVAGLASFLFSEEAKYINGDCITIDGGQWLNSASFQS</sequence>
<dbReference type="Pfam" id="PF13561">
    <property type="entry name" value="adh_short_C2"/>
    <property type="match status" value="1"/>
</dbReference>
<dbReference type="GO" id="GO:0008670">
    <property type="term" value="F:2,4-dienoyl-CoA reductase (NADPH) activity"/>
    <property type="evidence" value="ECO:0007669"/>
    <property type="project" value="UniProtKB-EC"/>
</dbReference>
<reference evidence="3" key="1">
    <citation type="submission" date="2023-10" db="EMBL/GenBank/DDBJ databases">
        <title>Screening of Alkalihalophilus pseudofirmusBZ-TG-HK211 and Its Alleviation of Salt Stress on Rapeseed Growth.</title>
        <authorList>
            <person name="Zhao B."/>
            <person name="Guo T."/>
        </authorList>
    </citation>
    <scope>NUCLEOTIDE SEQUENCE</scope>
    <source>
        <strain evidence="3">BZ-TG-HK211</strain>
    </source>
</reference>
<name>A0AAJ2L0U0_ALKPS</name>
<keyword evidence="1" id="KW-0521">NADP</keyword>
<dbReference type="Proteomes" id="UP001285636">
    <property type="component" value="Unassembled WGS sequence"/>
</dbReference>
<keyword evidence="2 3" id="KW-0560">Oxidoreductase</keyword>
<dbReference type="NCBIfam" id="NF005811">
    <property type="entry name" value="PRK07677.1"/>
    <property type="match status" value="1"/>
</dbReference>
<protein>
    <submittedName>
        <fullName evidence="3">2,4-dienoyl-CoA reductase</fullName>
        <ecNumber evidence="3">1.3.1.34</ecNumber>
    </submittedName>
</protein>
<dbReference type="EMBL" id="JAWJAY010000001">
    <property type="protein sequence ID" value="MDV2884460.1"/>
    <property type="molecule type" value="Genomic_DNA"/>
</dbReference>
<dbReference type="CDD" id="cd05369">
    <property type="entry name" value="TER_DECR_SDR_a"/>
    <property type="match status" value="1"/>
</dbReference>
<evidence type="ECO:0000313" key="3">
    <source>
        <dbReference type="EMBL" id="MDV2884460.1"/>
    </source>
</evidence>
<dbReference type="InterPro" id="IPR045017">
    <property type="entry name" value="DECR2-like"/>
</dbReference>
<dbReference type="PRINTS" id="PR00080">
    <property type="entry name" value="SDRFAMILY"/>
</dbReference>
<dbReference type="InterPro" id="IPR002347">
    <property type="entry name" value="SDR_fam"/>
</dbReference>
<dbReference type="PANTHER" id="PTHR43296">
    <property type="entry name" value="PEROXISOMAL 2,4-DIENOYL-COA REDUCTASE"/>
    <property type="match status" value="1"/>
</dbReference>
<evidence type="ECO:0000256" key="1">
    <source>
        <dbReference type="ARBA" id="ARBA00022857"/>
    </source>
</evidence>
<evidence type="ECO:0000313" key="4">
    <source>
        <dbReference type="Proteomes" id="UP001285636"/>
    </source>
</evidence>
<dbReference type="Gene3D" id="3.40.50.720">
    <property type="entry name" value="NAD(P)-binding Rossmann-like Domain"/>
    <property type="match status" value="1"/>
</dbReference>
<dbReference type="PANTHER" id="PTHR43296:SF2">
    <property type="entry name" value="PEROXISOMAL 2,4-DIENOYL-COA REDUCTASE [(3E)-ENOYL-COA-PRODUCING]"/>
    <property type="match status" value="1"/>
</dbReference>
<comment type="caution">
    <text evidence="3">The sequence shown here is derived from an EMBL/GenBank/DDBJ whole genome shotgun (WGS) entry which is preliminary data.</text>
</comment>
<gene>
    <name evidence="3" type="primary">fadH</name>
    <name evidence="3" type="ORF">RYX45_04660</name>
</gene>
<organism evidence="3 4">
    <name type="scientific">Alkalihalophilus pseudofirmus</name>
    <name type="common">Bacillus pseudofirmus</name>
    <dbReference type="NCBI Taxonomy" id="79885"/>
    <lineage>
        <taxon>Bacteria</taxon>
        <taxon>Bacillati</taxon>
        <taxon>Bacillota</taxon>
        <taxon>Bacilli</taxon>
        <taxon>Bacillales</taxon>
        <taxon>Bacillaceae</taxon>
        <taxon>Alkalihalophilus</taxon>
    </lineage>
</organism>
<proteinExistence type="predicted"/>
<dbReference type="SUPFAM" id="SSF51735">
    <property type="entry name" value="NAD(P)-binding Rossmann-fold domains"/>
    <property type="match status" value="1"/>
</dbReference>
<accession>A0AAJ2L0U0</accession>
<evidence type="ECO:0000256" key="2">
    <source>
        <dbReference type="ARBA" id="ARBA00023002"/>
    </source>
</evidence>
<dbReference type="FunFam" id="3.40.50.720:FF:000084">
    <property type="entry name" value="Short-chain dehydrogenase reductase"/>
    <property type="match status" value="1"/>
</dbReference>